<proteinExistence type="predicted"/>
<evidence type="ECO:0000313" key="2">
    <source>
        <dbReference type="EMBL" id="KAK3682738.1"/>
    </source>
</evidence>
<feature type="compositionally biased region" description="Basic and acidic residues" evidence="1">
    <location>
        <begin position="416"/>
        <end position="426"/>
    </location>
</feature>
<feature type="region of interest" description="Disordered" evidence="1">
    <location>
        <begin position="221"/>
        <end position="268"/>
    </location>
</feature>
<feature type="compositionally biased region" description="Polar residues" evidence="1">
    <location>
        <begin position="342"/>
        <end position="353"/>
    </location>
</feature>
<dbReference type="EMBL" id="JAULSO010000005">
    <property type="protein sequence ID" value="KAK3682738.1"/>
    <property type="molecule type" value="Genomic_DNA"/>
</dbReference>
<sequence length="426" mass="46748">MAGAQGQAAREIAEVPLCANCTVEVDVDGLDEMSVVQKGLRRLEKVDGGLSRKRWEGMRENEVAGGKRNIHLHKRHNIRSGRDGAASSPAGTLDDSSDYPASLDSTPVYVSILDPIGRPAFRPSPTKPIPQFMRTTPRDTNELHGYDETSTAPASNQSSYTSAICPTTATHSRRLSSTVRPSQSFTEEPPPRLDRRDLAHRGRSYVSAEPLTLPPSQLMQQLLSPGDLNPGDNRSSSTFATYLTPPEYPSPPASSHGRRSPSNNDAFKSADYSERHHHIPRHTHVNQLDSSGGSRDGAQNALRRLGKHDSQRSETHVHRLATAHSVMPLSSSEYLERYQPSKGLSSTAVQRDTPSPRREPATLKSHVVAKIRRNSRAEPTTGLVSEEMPMPKLSRGSGGGEQADGRSFGTNKRRNMHAELRRLFGR</sequence>
<dbReference type="AlphaFoldDB" id="A0AAE0X1B9"/>
<feature type="region of interest" description="Disordered" evidence="1">
    <location>
        <begin position="339"/>
        <end position="426"/>
    </location>
</feature>
<accession>A0AAE0X1B9</accession>
<keyword evidence="3" id="KW-1185">Reference proteome</keyword>
<feature type="region of interest" description="Disordered" evidence="1">
    <location>
        <begin position="77"/>
        <end position="101"/>
    </location>
</feature>
<name>A0AAE0X1B9_9PEZI</name>
<feature type="non-terminal residue" evidence="2">
    <location>
        <position position="426"/>
    </location>
</feature>
<dbReference type="Proteomes" id="UP001270362">
    <property type="component" value="Unassembled WGS sequence"/>
</dbReference>
<feature type="compositionally biased region" description="Polar residues" evidence="1">
    <location>
        <begin position="232"/>
        <end position="241"/>
    </location>
</feature>
<protein>
    <submittedName>
        <fullName evidence="2">Uncharacterized protein</fullName>
    </submittedName>
</protein>
<reference evidence="2" key="2">
    <citation type="submission" date="2023-06" db="EMBL/GenBank/DDBJ databases">
        <authorList>
            <consortium name="Lawrence Berkeley National Laboratory"/>
            <person name="Haridas S."/>
            <person name="Hensen N."/>
            <person name="Bonometti L."/>
            <person name="Westerberg I."/>
            <person name="Brannstrom I.O."/>
            <person name="Guillou S."/>
            <person name="Cros-Aarteil S."/>
            <person name="Calhoun S."/>
            <person name="Kuo A."/>
            <person name="Mondo S."/>
            <person name="Pangilinan J."/>
            <person name="Riley R."/>
            <person name="Labutti K."/>
            <person name="Andreopoulos B."/>
            <person name="Lipzen A."/>
            <person name="Chen C."/>
            <person name="Yanf M."/>
            <person name="Daum C."/>
            <person name="Ng V."/>
            <person name="Clum A."/>
            <person name="Steindorff A."/>
            <person name="Ohm R."/>
            <person name="Martin F."/>
            <person name="Silar P."/>
            <person name="Natvig D."/>
            <person name="Lalanne C."/>
            <person name="Gautier V."/>
            <person name="Ament-Velasquez S.L."/>
            <person name="Kruys A."/>
            <person name="Hutchinson M.I."/>
            <person name="Powell A.J."/>
            <person name="Barry K."/>
            <person name="Miller A.N."/>
            <person name="Grigoriev I.V."/>
            <person name="Debuchy R."/>
            <person name="Gladieux P."/>
            <person name="Thoren M.H."/>
            <person name="Johannesson H."/>
        </authorList>
    </citation>
    <scope>NUCLEOTIDE SEQUENCE</scope>
    <source>
        <strain evidence="2">CBS 314.62</strain>
    </source>
</reference>
<comment type="caution">
    <text evidence="2">The sequence shown here is derived from an EMBL/GenBank/DDBJ whole genome shotgun (WGS) entry which is preliminary data.</text>
</comment>
<organism evidence="2 3">
    <name type="scientific">Podospora appendiculata</name>
    <dbReference type="NCBI Taxonomy" id="314037"/>
    <lineage>
        <taxon>Eukaryota</taxon>
        <taxon>Fungi</taxon>
        <taxon>Dikarya</taxon>
        <taxon>Ascomycota</taxon>
        <taxon>Pezizomycotina</taxon>
        <taxon>Sordariomycetes</taxon>
        <taxon>Sordariomycetidae</taxon>
        <taxon>Sordariales</taxon>
        <taxon>Podosporaceae</taxon>
        <taxon>Podospora</taxon>
    </lineage>
</organism>
<feature type="compositionally biased region" description="Basic and acidic residues" evidence="1">
    <location>
        <begin position="136"/>
        <end position="147"/>
    </location>
</feature>
<feature type="compositionally biased region" description="Basic and acidic residues" evidence="1">
    <location>
        <begin position="307"/>
        <end position="317"/>
    </location>
</feature>
<gene>
    <name evidence="2" type="ORF">B0T22DRAFT_494391</name>
</gene>
<evidence type="ECO:0000313" key="3">
    <source>
        <dbReference type="Proteomes" id="UP001270362"/>
    </source>
</evidence>
<feature type="region of interest" description="Disordered" evidence="1">
    <location>
        <begin position="304"/>
        <end position="324"/>
    </location>
</feature>
<evidence type="ECO:0000256" key="1">
    <source>
        <dbReference type="SAM" id="MobiDB-lite"/>
    </source>
</evidence>
<feature type="compositionally biased region" description="Polar residues" evidence="1">
    <location>
        <begin position="148"/>
        <end position="186"/>
    </location>
</feature>
<reference evidence="2" key="1">
    <citation type="journal article" date="2023" name="Mol. Phylogenet. Evol.">
        <title>Genome-scale phylogeny and comparative genomics of the fungal order Sordariales.</title>
        <authorList>
            <person name="Hensen N."/>
            <person name="Bonometti L."/>
            <person name="Westerberg I."/>
            <person name="Brannstrom I.O."/>
            <person name="Guillou S."/>
            <person name="Cros-Aarteil S."/>
            <person name="Calhoun S."/>
            <person name="Haridas S."/>
            <person name="Kuo A."/>
            <person name="Mondo S."/>
            <person name="Pangilinan J."/>
            <person name="Riley R."/>
            <person name="LaButti K."/>
            <person name="Andreopoulos B."/>
            <person name="Lipzen A."/>
            <person name="Chen C."/>
            <person name="Yan M."/>
            <person name="Daum C."/>
            <person name="Ng V."/>
            <person name="Clum A."/>
            <person name="Steindorff A."/>
            <person name="Ohm R.A."/>
            <person name="Martin F."/>
            <person name="Silar P."/>
            <person name="Natvig D.O."/>
            <person name="Lalanne C."/>
            <person name="Gautier V."/>
            <person name="Ament-Velasquez S.L."/>
            <person name="Kruys A."/>
            <person name="Hutchinson M.I."/>
            <person name="Powell A.J."/>
            <person name="Barry K."/>
            <person name="Miller A.N."/>
            <person name="Grigoriev I.V."/>
            <person name="Debuchy R."/>
            <person name="Gladieux P."/>
            <person name="Hiltunen Thoren M."/>
            <person name="Johannesson H."/>
        </authorList>
    </citation>
    <scope>NUCLEOTIDE SEQUENCE</scope>
    <source>
        <strain evidence="2">CBS 314.62</strain>
    </source>
</reference>
<feature type="region of interest" description="Disordered" evidence="1">
    <location>
        <begin position="119"/>
        <end position="197"/>
    </location>
</feature>